<dbReference type="Proteomes" id="UP000013070">
    <property type="component" value="Unassembled WGS sequence"/>
</dbReference>
<evidence type="ECO:0000313" key="3">
    <source>
        <dbReference type="Proteomes" id="UP000013070"/>
    </source>
</evidence>
<feature type="compositionally biased region" description="Basic and acidic residues" evidence="1">
    <location>
        <begin position="158"/>
        <end position="168"/>
    </location>
</feature>
<evidence type="ECO:0008006" key="4">
    <source>
        <dbReference type="Google" id="ProtNLM"/>
    </source>
</evidence>
<dbReference type="RefSeq" id="WP_004780946.1">
    <property type="nucleotide sequence ID" value="NZ_KB849398.1"/>
</dbReference>
<feature type="region of interest" description="Disordered" evidence="1">
    <location>
        <begin position="148"/>
        <end position="176"/>
    </location>
</feature>
<evidence type="ECO:0000313" key="2">
    <source>
        <dbReference type="EMBL" id="ENV00426.1"/>
    </source>
</evidence>
<dbReference type="HOGENOM" id="CLU_094100_0_0_6"/>
<keyword evidence="3" id="KW-1185">Reference proteome</keyword>
<evidence type="ECO:0000256" key="1">
    <source>
        <dbReference type="SAM" id="MobiDB-lite"/>
    </source>
</evidence>
<comment type="caution">
    <text evidence="2">The sequence shown here is derived from an EMBL/GenBank/DDBJ whole genome shotgun (WGS) entry which is preliminary data.</text>
</comment>
<organism evidence="2 3">
    <name type="scientific">Acinetobacter variabilis</name>
    <dbReference type="NCBI Taxonomy" id="70346"/>
    <lineage>
        <taxon>Bacteria</taxon>
        <taxon>Pseudomonadati</taxon>
        <taxon>Pseudomonadota</taxon>
        <taxon>Gammaproteobacteria</taxon>
        <taxon>Moraxellales</taxon>
        <taxon>Moraxellaceae</taxon>
        <taxon>Acinetobacter</taxon>
    </lineage>
</organism>
<dbReference type="EMBL" id="APPE01000031">
    <property type="protein sequence ID" value="ENV00426.1"/>
    <property type="molecule type" value="Genomic_DNA"/>
</dbReference>
<dbReference type="eggNOG" id="ENOG5031S08">
    <property type="taxonomic scope" value="Bacteria"/>
</dbReference>
<sequence>MSYVTLADAVQLVKDLKVFYGKQFAEQWAGINDTELAMKFADLLSDVHIVQFQHGLKRMETSEYVPSMPKFKAWCLEKKAPGQSWLTSSEAWALCLSYDNQEAVQVSKQAMSAFKKVRHILNVEGQKPAYSAFKGFYGRIVERDKDLGRPQEPFIEPPKLKAPGDDNRQGTPITDEQRTAMNESLNELYKKLHVKPKTIRRNS</sequence>
<dbReference type="AlphaFoldDB" id="N8VLM4"/>
<reference evidence="2 3" key="1">
    <citation type="submission" date="2013-02" db="EMBL/GenBank/DDBJ databases">
        <title>The Genome Sequence of Acinetobacter sp. NIPH 899.</title>
        <authorList>
            <consortium name="The Broad Institute Genome Sequencing Platform"/>
            <consortium name="The Broad Institute Genome Sequencing Center for Infectious Disease"/>
            <person name="Cerqueira G."/>
            <person name="Feldgarden M."/>
            <person name="Courvalin P."/>
            <person name="Perichon B."/>
            <person name="Grillot-Courvalin C."/>
            <person name="Clermont D."/>
            <person name="Rocha E."/>
            <person name="Yoon E.-J."/>
            <person name="Nemec A."/>
            <person name="Walker B."/>
            <person name="Young S.K."/>
            <person name="Zeng Q."/>
            <person name="Gargeya S."/>
            <person name="Fitzgerald M."/>
            <person name="Haas B."/>
            <person name="Abouelleil A."/>
            <person name="Alvarado L."/>
            <person name="Arachchi H.M."/>
            <person name="Berlin A.M."/>
            <person name="Chapman S.B."/>
            <person name="Dewar J."/>
            <person name="Goldberg J."/>
            <person name="Griggs A."/>
            <person name="Gujja S."/>
            <person name="Hansen M."/>
            <person name="Howarth C."/>
            <person name="Imamovic A."/>
            <person name="Larimer J."/>
            <person name="McCowan C."/>
            <person name="Murphy C."/>
            <person name="Neiman D."/>
            <person name="Pearson M."/>
            <person name="Priest M."/>
            <person name="Roberts A."/>
            <person name="Saif S."/>
            <person name="Shea T."/>
            <person name="Sisk P."/>
            <person name="Sykes S."/>
            <person name="Wortman J."/>
            <person name="Nusbaum C."/>
            <person name="Birren B."/>
        </authorList>
    </citation>
    <scope>NUCLEOTIDE SEQUENCE [LARGE SCALE GENOMIC DNA]</scope>
    <source>
        <strain evidence="2 3">NIPH 899</strain>
    </source>
</reference>
<protein>
    <recommendedName>
        <fullName evidence="4">Replication protein P</fullName>
    </recommendedName>
</protein>
<accession>N8VLM4</accession>
<name>N8VLM4_9GAMM</name>
<gene>
    <name evidence="2" type="ORF">F969_00658</name>
</gene>
<proteinExistence type="predicted"/>
<dbReference type="PATRIC" id="fig|1217710.3.peg.616"/>